<dbReference type="PROSITE" id="PS00134">
    <property type="entry name" value="TRYPSIN_HIS"/>
    <property type="match status" value="2"/>
</dbReference>
<dbReference type="GO" id="GO:0006508">
    <property type="term" value="P:proteolysis"/>
    <property type="evidence" value="ECO:0007669"/>
    <property type="project" value="UniProtKB-KW"/>
</dbReference>
<dbReference type="InterPro" id="IPR001254">
    <property type="entry name" value="Trypsin_dom"/>
</dbReference>
<feature type="signal peptide" evidence="9">
    <location>
        <begin position="1"/>
        <end position="16"/>
    </location>
</feature>
<dbReference type="STRING" id="543379.A0A232F6L8"/>
<accession>A0A232F6L8</accession>
<evidence type="ECO:0000256" key="8">
    <source>
        <dbReference type="RuleBase" id="RU363034"/>
    </source>
</evidence>
<dbReference type="InterPro" id="IPR043504">
    <property type="entry name" value="Peptidase_S1_PA_chymotrypsin"/>
</dbReference>
<dbReference type="Gene3D" id="2.40.10.10">
    <property type="entry name" value="Trypsin-like serine proteases"/>
    <property type="match status" value="4"/>
</dbReference>
<dbReference type="InterPro" id="IPR050430">
    <property type="entry name" value="Peptidase_S1"/>
</dbReference>
<organism evidence="11 12">
    <name type="scientific">Trichomalopsis sarcophagae</name>
    <dbReference type="NCBI Taxonomy" id="543379"/>
    <lineage>
        <taxon>Eukaryota</taxon>
        <taxon>Metazoa</taxon>
        <taxon>Ecdysozoa</taxon>
        <taxon>Arthropoda</taxon>
        <taxon>Hexapoda</taxon>
        <taxon>Insecta</taxon>
        <taxon>Pterygota</taxon>
        <taxon>Neoptera</taxon>
        <taxon>Endopterygota</taxon>
        <taxon>Hymenoptera</taxon>
        <taxon>Apocrita</taxon>
        <taxon>Proctotrupomorpha</taxon>
        <taxon>Chalcidoidea</taxon>
        <taxon>Pteromalidae</taxon>
        <taxon>Pteromalinae</taxon>
        <taxon>Trichomalopsis</taxon>
    </lineage>
</organism>
<dbReference type="OrthoDB" id="10059102at2759"/>
<dbReference type="CDD" id="cd00190">
    <property type="entry name" value="Tryp_SPc"/>
    <property type="match status" value="3"/>
</dbReference>
<feature type="domain" description="Peptidase S1" evidence="10">
    <location>
        <begin position="495"/>
        <end position="722"/>
    </location>
</feature>
<reference evidence="11 12" key="1">
    <citation type="journal article" date="2017" name="Curr. Biol.">
        <title>The Evolution of Venom by Co-option of Single-Copy Genes.</title>
        <authorList>
            <person name="Martinson E.O."/>
            <person name="Mrinalini"/>
            <person name="Kelkar Y.D."/>
            <person name="Chang C.H."/>
            <person name="Werren J.H."/>
        </authorList>
    </citation>
    <scope>NUCLEOTIDE SEQUENCE [LARGE SCALE GENOMIC DNA]</scope>
    <source>
        <strain evidence="11 12">Alberta</strain>
        <tissue evidence="11">Whole body</tissue>
    </source>
</reference>
<comment type="similarity">
    <text evidence="1">Belongs to the peptidase S1 family.</text>
</comment>
<keyword evidence="2 8" id="KW-0645">Protease</keyword>
<proteinExistence type="inferred from homology"/>
<evidence type="ECO:0000256" key="9">
    <source>
        <dbReference type="SAM" id="SignalP"/>
    </source>
</evidence>
<dbReference type="PANTHER" id="PTHR24276">
    <property type="entry name" value="POLYSERASE-RELATED"/>
    <property type="match status" value="1"/>
</dbReference>
<dbReference type="GO" id="GO:0004252">
    <property type="term" value="F:serine-type endopeptidase activity"/>
    <property type="evidence" value="ECO:0007669"/>
    <property type="project" value="InterPro"/>
</dbReference>
<sequence length="723" mass="76892">MLRVAVLASALSLAVGEPISRHVMPNPFFPQGRIVGGRETNIEEHPWQVSLQAYGFHFCGGSIISESIILTAGHCASYSPDLVTIRVGTSIMESGGSVHQVDQIVRHEKFEKTKRGIPINDVAILKLKTPIQLGKTSQPIPLFEKGEEAIGGVLSTISGWGTTIENGDHPEVLQTVDVPIVTKSICNKAYEDMFGGIPDGQICAAFPAGGKDTCQGDSGGPLVIAGRQAGIVSWGNGCARKGYPGVYTEIAAVRDWIKEHANGRIVGGRETSIVEHPWQVSLQVSGFHFCGGSIISEDTILTAGHCTVSYPASMMSVRVGSSKTSSGGALHEVQKVVRHENYRTGFYGAPENDVAVLKLKSSIALSKTSQPIPLFDTKENAPEGVLSTISGWENLQEGGNAPAVLHTVDVPIVSKTDCSKAYEPWGGIPQGQICAAFPAGGKDTCQGDSGGPLVIGGRQAGIVSWGNGCARKGYPGVYTEIVASTQHHYQSPGRIIGGEDAVIETYPYQVSLQNQNAHDCGGSIISANWIVTAGHCVYSDASTLQVRAGSSFTDRNGTLHKVDLTIVHEKFDDDDDVPVNDIALVHVVEPFVFDDTRQPISLFKVNETSRTGSWGLVTGWGETDDIYYEGQLQSVAVPIVSQKKCSKVYKTAGACLPAGQICAGYLGEGGRDACQGDSGGPIAINGRLAGIVSWGFGCADLNYPGVYTEIAYYRDWIKKNANI</sequence>
<feature type="chain" id="PRO_5012172526" description="Peptidase S1 domain-containing protein" evidence="9">
    <location>
        <begin position="17"/>
        <end position="723"/>
    </location>
</feature>
<evidence type="ECO:0000256" key="5">
    <source>
        <dbReference type="ARBA" id="ARBA00022825"/>
    </source>
</evidence>
<evidence type="ECO:0000256" key="2">
    <source>
        <dbReference type="ARBA" id="ARBA00022670"/>
    </source>
</evidence>
<evidence type="ECO:0000256" key="6">
    <source>
        <dbReference type="ARBA" id="ARBA00023145"/>
    </source>
</evidence>
<dbReference type="Pfam" id="PF00089">
    <property type="entry name" value="Trypsin"/>
    <property type="match status" value="3"/>
</dbReference>
<evidence type="ECO:0000313" key="12">
    <source>
        <dbReference type="Proteomes" id="UP000215335"/>
    </source>
</evidence>
<dbReference type="PROSITE" id="PS50240">
    <property type="entry name" value="TRYPSIN_DOM"/>
    <property type="match status" value="3"/>
</dbReference>
<gene>
    <name evidence="11" type="ORF">TSAR_005867</name>
</gene>
<evidence type="ECO:0000256" key="4">
    <source>
        <dbReference type="ARBA" id="ARBA00022801"/>
    </source>
</evidence>
<dbReference type="PANTHER" id="PTHR24276:SF91">
    <property type="entry name" value="AT26814P-RELATED"/>
    <property type="match status" value="1"/>
</dbReference>
<keyword evidence="12" id="KW-1185">Reference proteome</keyword>
<keyword evidence="3 9" id="KW-0732">Signal</keyword>
<dbReference type="Proteomes" id="UP000215335">
    <property type="component" value="Unassembled WGS sequence"/>
</dbReference>
<name>A0A232F6L8_9HYME</name>
<evidence type="ECO:0000313" key="11">
    <source>
        <dbReference type="EMBL" id="OXU26120.1"/>
    </source>
</evidence>
<comment type="caution">
    <text evidence="11">The sequence shown here is derived from an EMBL/GenBank/DDBJ whole genome shotgun (WGS) entry which is preliminary data.</text>
</comment>
<dbReference type="SUPFAM" id="SSF50494">
    <property type="entry name" value="Trypsin-like serine proteases"/>
    <property type="match status" value="3"/>
</dbReference>
<dbReference type="InterPro" id="IPR001314">
    <property type="entry name" value="Peptidase_S1A"/>
</dbReference>
<protein>
    <recommendedName>
        <fullName evidence="10">Peptidase S1 domain-containing protein</fullName>
    </recommendedName>
</protein>
<keyword evidence="6" id="KW-0865">Zymogen</keyword>
<keyword evidence="4 8" id="KW-0378">Hydrolase</keyword>
<dbReference type="InterPro" id="IPR018114">
    <property type="entry name" value="TRYPSIN_HIS"/>
</dbReference>
<dbReference type="SMART" id="SM00020">
    <property type="entry name" value="Tryp_SPc"/>
    <property type="match status" value="3"/>
</dbReference>
<dbReference type="InterPro" id="IPR033116">
    <property type="entry name" value="TRYPSIN_SER"/>
</dbReference>
<keyword evidence="5 8" id="KW-0720">Serine protease</keyword>
<keyword evidence="7" id="KW-1015">Disulfide bond</keyword>
<dbReference type="PRINTS" id="PR00722">
    <property type="entry name" value="CHYMOTRYPSIN"/>
</dbReference>
<evidence type="ECO:0000256" key="3">
    <source>
        <dbReference type="ARBA" id="ARBA00022729"/>
    </source>
</evidence>
<dbReference type="FunFam" id="2.40.10.10:FF:000077">
    <property type="entry name" value="Predicted protein"/>
    <property type="match status" value="3"/>
</dbReference>
<dbReference type="InterPro" id="IPR009003">
    <property type="entry name" value="Peptidase_S1_PA"/>
</dbReference>
<evidence type="ECO:0000259" key="10">
    <source>
        <dbReference type="PROSITE" id="PS50240"/>
    </source>
</evidence>
<dbReference type="PROSITE" id="PS00135">
    <property type="entry name" value="TRYPSIN_SER"/>
    <property type="match status" value="2"/>
</dbReference>
<dbReference type="EMBL" id="NNAY01000873">
    <property type="protein sequence ID" value="OXU26120.1"/>
    <property type="molecule type" value="Genomic_DNA"/>
</dbReference>
<evidence type="ECO:0000256" key="7">
    <source>
        <dbReference type="ARBA" id="ARBA00023157"/>
    </source>
</evidence>
<dbReference type="AlphaFoldDB" id="A0A232F6L8"/>
<feature type="domain" description="Peptidase S1" evidence="10">
    <location>
        <begin position="34"/>
        <end position="262"/>
    </location>
</feature>
<feature type="domain" description="Peptidase S1" evidence="10">
    <location>
        <begin position="265"/>
        <end position="489"/>
    </location>
</feature>
<evidence type="ECO:0000256" key="1">
    <source>
        <dbReference type="ARBA" id="ARBA00007664"/>
    </source>
</evidence>